<dbReference type="KEGG" id="clap:NCTC11466_02936"/>
<keyword evidence="1" id="KW-0812">Transmembrane</keyword>
<keyword evidence="1" id="KW-1133">Transmembrane helix</keyword>
<name>A0A3S4JCM8_9ENTR</name>
<proteinExistence type="predicted"/>
<evidence type="ECO:0000313" key="3">
    <source>
        <dbReference type="Proteomes" id="UP000274122"/>
    </source>
</evidence>
<accession>A0A3S4JCM8</accession>
<gene>
    <name evidence="2" type="ORF">NCTC11466_02936</name>
</gene>
<evidence type="ECO:0000313" key="2">
    <source>
        <dbReference type="EMBL" id="VEB98960.1"/>
    </source>
</evidence>
<organism evidence="2 3">
    <name type="scientific">Cedecea lapagei</name>
    <dbReference type="NCBI Taxonomy" id="158823"/>
    <lineage>
        <taxon>Bacteria</taxon>
        <taxon>Pseudomonadati</taxon>
        <taxon>Pseudomonadota</taxon>
        <taxon>Gammaproteobacteria</taxon>
        <taxon>Enterobacterales</taxon>
        <taxon>Enterobacteriaceae</taxon>
        <taxon>Cedecea</taxon>
    </lineage>
</organism>
<keyword evidence="1" id="KW-0472">Membrane</keyword>
<reference evidence="2 3" key="1">
    <citation type="submission" date="2018-12" db="EMBL/GenBank/DDBJ databases">
        <authorList>
            <consortium name="Pathogen Informatics"/>
        </authorList>
    </citation>
    <scope>NUCLEOTIDE SEQUENCE [LARGE SCALE GENOMIC DNA]</scope>
    <source>
        <strain evidence="2 3">NCTC11466</strain>
    </source>
</reference>
<feature type="transmembrane region" description="Helical" evidence="1">
    <location>
        <begin position="36"/>
        <end position="59"/>
    </location>
</feature>
<dbReference type="Proteomes" id="UP000274122">
    <property type="component" value="Chromosome"/>
</dbReference>
<sequence length="67" mass="8066">MSIYYLVIYLVGFVWMWILSLRADKRNDIEFNFFETLLTAAFWPFFAVVIPCMAIHTFLSQRHNTKK</sequence>
<protein>
    <recommendedName>
        <fullName evidence="4">Inner membrane protein</fullName>
    </recommendedName>
</protein>
<dbReference type="EMBL" id="LR134201">
    <property type="protein sequence ID" value="VEB98960.1"/>
    <property type="molecule type" value="Genomic_DNA"/>
</dbReference>
<keyword evidence="3" id="KW-1185">Reference proteome</keyword>
<evidence type="ECO:0008006" key="4">
    <source>
        <dbReference type="Google" id="ProtNLM"/>
    </source>
</evidence>
<evidence type="ECO:0000256" key="1">
    <source>
        <dbReference type="SAM" id="Phobius"/>
    </source>
</evidence>
<feature type="transmembrane region" description="Helical" evidence="1">
    <location>
        <begin position="6"/>
        <end position="24"/>
    </location>
</feature>
<dbReference type="AlphaFoldDB" id="A0A3S4JCM8"/>